<feature type="transmembrane region" description="Helical" evidence="2">
    <location>
        <begin position="15"/>
        <end position="38"/>
    </location>
</feature>
<dbReference type="PANTHER" id="PTHR22901:SF0">
    <property type="entry name" value="SIALATE O-ACETYLESTERASE"/>
    <property type="match status" value="1"/>
</dbReference>
<evidence type="ECO:0000313" key="5">
    <source>
        <dbReference type="Proteomes" id="UP000557872"/>
    </source>
</evidence>
<comment type="caution">
    <text evidence="4">The sequence shown here is derived from an EMBL/GenBank/DDBJ whole genome shotgun (WGS) entry which is preliminary data.</text>
</comment>
<dbReference type="GO" id="GO:0005975">
    <property type="term" value="P:carbohydrate metabolic process"/>
    <property type="evidence" value="ECO:0007669"/>
    <property type="project" value="TreeGrafter"/>
</dbReference>
<protein>
    <recommendedName>
        <fullName evidence="3">Sialate O-acetylesterase domain-containing protein</fullName>
    </recommendedName>
</protein>
<organism evidence="4 5">
    <name type="scientific">Oceaniferula marina</name>
    <dbReference type="NCBI Taxonomy" id="2748318"/>
    <lineage>
        <taxon>Bacteria</taxon>
        <taxon>Pseudomonadati</taxon>
        <taxon>Verrucomicrobiota</taxon>
        <taxon>Verrucomicrobiia</taxon>
        <taxon>Verrucomicrobiales</taxon>
        <taxon>Verrucomicrobiaceae</taxon>
        <taxon>Oceaniferula</taxon>
    </lineage>
</organism>
<proteinExistence type="predicted"/>
<name>A0A851GDV9_9BACT</name>
<keyword evidence="5" id="KW-1185">Reference proteome</keyword>
<gene>
    <name evidence="4" type="ORF">HW115_08280</name>
</gene>
<dbReference type="Gene3D" id="3.40.50.1110">
    <property type="entry name" value="SGNH hydrolase"/>
    <property type="match status" value="1"/>
</dbReference>
<dbReference type="GO" id="GO:0001681">
    <property type="term" value="F:sialate O-acetylesterase activity"/>
    <property type="evidence" value="ECO:0007669"/>
    <property type="project" value="InterPro"/>
</dbReference>
<evidence type="ECO:0000256" key="2">
    <source>
        <dbReference type="SAM" id="Phobius"/>
    </source>
</evidence>
<keyword evidence="1" id="KW-0378">Hydrolase</keyword>
<keyword evidence="2" id="KW-0472">Membrane</keyword>
<dbReference type="AlphaFoldDB" id="A0A851GDV9"/>
<dbReference type="SUPFAM" id="SSF52266">
    <property type="entry name" value="SGNH hydrolase"/>
    <property type="match status" value="1"/>
</dbReference>
<keyword evidence="2" id="KW-1133">Transmembrane helix</keyword>
<reference evidence="4 5" key="1">
    <citation type="submission" date="2020-07" db="EMBL/GenBank/DDBJ databases">
        <title>Roseicoccus Jingziensis gen. nov., sp. nov., isolated from coastal seawater.</title>
        <authorList>
            <person name="Feng X."/>
        </authorList>
    </citation>
    <scope>NUCLEOTIDE SEQUENCE [LARGE SCALE GENOMIC DNA]</scope>
    <source>
        <strain evidence="4 5">N1E253</strain>
    </source>
</reference>
<dbReference type="PANTHER" id="PTHR22901">
    <property type="entry name" value="SIALATE O-ACETYLESTERASE"/>
    <property type="match status" value="1"/>
</dbReference>
<evidence type="ECO:0000313" key="4">
    <source>
        <dbReference type="EMBL" id="NWK55606.1"/>
    </source>
</evidence>
<dbReference type="InterPro" id="IPR005181">
    <property type="entry name" value="SASA"/>
</dbReference>
<dbReference type="InterPro" id="IPR039329">
    <property type="entry name" value="SIAE"/>
</dbReference>
<sequence length="476" mass="52930">MNPLLKVHQSMKIKIYYFILLSLLGGSLSAEITLPKFFADHMVLQRNKPINIWGSADVGESVSVQLGKLKAQTKADSEGAWRIVLPSQEAQAVGRNLVVKGSNTITLKNVLIGEVWLCAGQSNMEMPINNNKDCAEIMAKSTNDQIRLSSVIVGMSDSPQKDVFKFNTWRAASPEGLQCGVLPKRYISAVAYCFAIEMQAELQCPVGIIVAALGGTRIEPWTPESGLEELDVPIPGNSRRLHKNNRSVLYNAMIHPLAGMSLSGFVWYQGENNIGDGHHYTSKMQAMVKHWRKNWGEKLPFYFVQIAPFKYRKHERTALPELWQAQEQASELIPDAHMAVINDLGEFSNVHPQNKPQVAHRLALLARKYSFKEDLIADAPKVKKIMRKGKAIELHFSNAGKGLKLKTNTLNIFEVAGEDEVYSPATASIIGVDNILVQSSSVEKIKFVRYAWSDTPTVNLYNSNNLPAGSFKKAVD</sequence>
<evidence type="ECO:0000259" key="3">
    <source>
        <dbReference type="Pfam" id="PF03629"/>
    </source>
</evidence>
<accession>A0A851GDV9</accession>
<dbReference type="EMBL" id="JACBAZ010000003">
    <property type="protein sequence ID" value="NWK55606.1"/>
    <property type="molecule type" value="Genomic_DNA"/>
</dbReference>
<evidence type="ECO:0000256" key="1">
    <source>
        <dbReference type="ARBA" id="ARBA00022801"/>
    </source>
</evidence>
<keyword evidence="2" id="KW-0812">Transmembrane</keyword>
<dbReference type="Pfam" id="PF03629">
    <property type="entry name" value="SASA"/>
    <property type="match status" value="1"/>
</dbReference>
<dbReference type="RefSeq" id="WP_178932156.1">
    <property type="nucleotide sequence ID" value="NZ_JACBAZ010000003.1"/>
</dbReference>
<feature type="domain" description="Sialate O-acetylesterase" evidence="3">
    <location>
        <begin position="114"/>
        <end position="358"/>
    </location>
</feature>
<dbReference type="Proteomes" id="UP000557872">
    <property type="component" value="Unassembled WGS sequence"/>
</dbReference>
<dbReference type="InterPro" id="IPR036514">
    <property type="entry name" value="SGNH_hydro_sf"/>
</dbReference>